<evidence type="ECO:0000259" key="1">
    <source>
        <dbReference type="SMART" id="SM00960"/>
    </source>
</evidence>
<dbReference type="Pfam" id="PF03259">
    <property type="entry name" value="Robl_LC7"/>
    <property type="match status" value="1"/>
</dbReference>
<dbReference type="SMART" id="SM00960">
    <property type="entry name" value="Robl_LC7"/>
    <property type="match status" value="1"/>
</dbReference>
<name>A0A318S898_9DEIO</name>
<dbReference type="Proteomes" id="UP000248326">
    <property type="component" value="Unassembled WGS sequence"/>
</dbReference>
<evidence type="ECO:0000313" key="3">
    <source>
        <dbReference type="Proteomes" id="UP000248326"/>
    </source>
</evidence>
<dbReference type="Gene3D" id="3.30.450.30">
    <property type="entry name" value="Dynein light chain 2a, cytoplasmic"/>
    <property type="match status" value="1"/>
</dbReference>
<feature type="domain" description="Roadblock/LAMTOR2" evidence="1">
    <location>
        <begin position="3"/>
        <end position="94"/>
    </location>
</feature>
<keyword evidence="3" id="KW-1185">Reference proteome</keyword>
<dbReference type="EMBL" id="QJSX01000003">
    <property type="protein sequence ID" value="PYE55247.1"/>
    <property type="molecule type" value="Genomic_DNA"/>
</dbReference>
<sequence>MLDEHLSQLVADVDGAWGAAIGGYDGLLIEGYGSNGSMDLSLLVAEHAGLLRAAFTAYESTLTGGKVREFYVRGDFLSAYSLPIGEELFLMVLLENKSNLGQARLYGLDAAKKLKELL</sequence>
<gene>
    <name evidence="2" type="ORF">DES52_10377</name>
</gene>
<dbReference type="SUPFAM" id="SSF103196">
    <property type="entry name" value="Roadblock/LC7 domain"/>
    <property type="match status" value="1"/>
</dbReference>
<evidence type="ECO:0000313" key="2">
    <source>
        <dbReference type="EMBL" id="PYE55247.1"/>
    </source>
</evidence>
<dbReference type="AlphaFoldDB" id="A0A318S898"/>
<accession>A0A318S898</accession>
<protein>
    <submittedName>
        <fullName evidence="2">Putative regulator of Ras-like GTPase activity (Roadblock/LC7/MglB family)</fullName>
    </submittedName>
</protein>
<dbReference type="InterPro" id="IPR004942">
    <property type="entry name" value="Roadblock/LAMTOR2_dom"/>
</dbReference>
<proteinExistence type="predicted"/>
<comment type="caution">
    <text evidence="2">The sequence shown here is derived from an EMBL/GenBank/DDBJ whole genome shotgun (WGS) entry which is preliminary data.</text>
</comment>
<reference evidence="2 3" key="1">
    <citation type="submission" date="2018-06" db="EMBL/GenBank/DDBJ databases">
        <title>Genomic Encyclopedia of Type Strains, Phase IV (KMG-IV): sequencing the most valuable type-strain genomes for metagenomic binning, comparative biology and taxonomic classification.</title>
        <authorList>
            <person name="Goeker M."/>
        </authorList>
    </citation>
    <scope>NUCLEOTIDE SEQUENCE [LARGE SCALE GENOMIC DNA]</scope>
    <source>
        <strain evidence="2 3">DSM 18048</strain>
    </source>
</reference>
<dbReference type="OrthoDB" id="73205at2"/>
<dbReference type="RefSeq" id="WP_110885609.1">
    <property type="nucleotide sequence ID" value="NZ_QJSX01000003.1"/>
</dbReference>
<organism evidence="2 3">
    <name type="scientific">Deinococcus yavapaiensis KR-236</name>
    <dbReference type="NCBI Taxonomy" id="694435"/>
    <lineage>
        <taxon>Bacteria</taxon>
        <taxon>Thermotogati</taxon>
        <taxon>Deinococcota</taxon>
        <taxon>Deinococci</taxon>
        <taxon>Deinococcales</taxon>
        <taxon>Deinococcaceae</taxon>
        <taxon>Deinococcus</taxon>
    </lineage>
</organism>